<evidence type="ECO:0000256" key="1">
    <source>
        <dbReference type="SAM" id="SignalP"/>
    </source>
</evidence>
<keyword evidence="1" id="KW-0732">Signal</keyword>
<evidence type="ECO:0000313" key="2">
    <source>
        <dbReference type="EMBL" id="MDA0637468.1"/>
    </source>
</evidence>
<sequence>MRSKARRTLRAAAIGGIVAGAMALPATAAHAQPSSCQVTTSSNTVSVYCATGTGEYQAVARCEKPGNPLPTLRYGLWRSPGGQPSTASCLPGEELRNGQIRFR</sequence>
<gene>
    <name evidence="2" type="ORF">OUY22_29025</name>
</gene>
<accession>A0ABT4SJU3</accession>
<feature type="signal peptide" evidence="1">
    <location>
        <begin position="1"/>
        <end position="31"/>
    </location>
</feature>
<name>A0ABT4SJU3_9ACTN</name>
<feature type="chain" id="PRO_5046547591" evidence="1">
    <location>
        <begin position="32"/>
        <end position="103"/>
    </location>
</feature>
<dbReference type="EMBL" id="JAPNNL010000158">
    <property type="protein sequence ID" value="MDA0637468.1"/>
    <property type="molecule type" value="Genomic_DNA"/>
</dbReference>
<reference evidence="2" key="1">
    <citation type="submission" date="2022-11" db="EMBL/GenBank/DDBJ databases">
        <title>Nonomuraea corallina sp. nov., a new species of the genus Nonomuraea isolated from sea side sediment in Thai sea.</title>
        <authorList>
            <person name="Ngamcharungchit C."/>
            <person name="Matsumoto A."/>
            <person name="Suriyachadkun C."/>
            <person name="Panbangred W."/>
            <person name="Inahashi Y."/>
            <person name="Intra B."/>
        </authorList>
    </citation>
    <scope>NUCLEOTIDE SEQUENCE</scope>
    <source>
        <strain evidence="2">MCN248</strain>
    </source>
</reference>
<comment type="caution">
    <text evidence="2">The sequence shown here is derived from an EMBL/GenBank/DDBJ whole genome shotgun (WGS) entry which is preliminary data.</text>
</comment>
<dbReference type="RefSeq" id="WP_270158371.1">
    <property type="nucleotide sequence ID" value="NZ_JAPNNL010000158.1"/>
</dbReference>
<dbReference type="Proteomes" id="UP001144036">
    <property type="component" value="Unassembled WGS sequence"/>
</dbReference>
<proteinExistence type="predicted"/>
<organism evidence="2 3">
    <name type="scientific">Nonomuraea corallina</name>
    <dbReference type="NCBI Taxonomy" id="2989783"/>
    <lineage>
        <taxon>Bacteria</taxon>
        <taxon>Bacillati</taxon>
        <taxon>Actinomycetota</taxon>
        <taxon>Actinomycetes</taxon>
        <taxon>Streptosporangiales</taxon>
        <taxon>Streptosporangiaceae</taxon>
        <taxon>Nonomuraea</taxon>
    </lineage>
</organism>
<evidence type="ECO:0000313" key="3">
    <source>
        <dbReference type="Proteomes" id="UP001144036"/>
    </source>
</evidence>
<keyword evidence="3" id="KW-1185">Reference proteome</keyword>
<protein>
    <submittedName>
        <fullName evidence="2">Uncharacterized protein</fullName>
    </submittedName>
</protein>